<feature type="compositionally biased region" description="Polar residues" evidence="3">
    <location>
        <begin position="230"/>
        <end position="251"/>
    </location>
</feature>
<dbReference type="GO" id="GO:0070182">
    <property type="term" value="F:DNA polymerase binding"/>
    <property type="evidence" value="ECO:0000318"/>
    <property type="project" value="GO_Central"/>
</dbReference>
<keyword evidence="6" id="KW-1185">Reference proteome</keyword>
<dbReference type="STRING" id="88036.D8R282"/>
<dbReference type="InterPro" id="IPR036390">
    <property type="entry name" value="WH_DNA-bd_sf"/>
</dbReference>
<dbReference type="EMBL" id="GL377570">
    <property type="protein sequence ID" value="EFJ33680.1"/>
    <property type="molecule type" value="Genomic_DNA"/>
</dbReference>
<dbReference type="OMA" id="THKMIAG"/>
<name>D8R282_SELML</name>
<feature type="region of interest" description="Disordered" evidence="3">
    <location>
        <begin position="225"/>
        <end position="269"/>
    </location>
</feature>
<evidence type="ECO:0000259" key="4">
    <source>
        <dbReference type="SMART" id="SM01075"/>
    </source>
</evidence>
<proteinExistence type="inferred from homology"/>
<evidence type="ECO:0000256" key="2">
    <source>
        <dbReference type="ARBA" id="ARBA00023306"/>
    </source>
</evidence>
<dbReference type="PANTHER" id="PTHR28637">
    <property type="entry name" value="DNA REPLICATION FACTOR CDT1"/>
    <property type="match status" value="1"/>
</dbReference>
<keyword evidence="2" id="KW-0131">Cell cycle</keyword>
<dbReference type="GO" id="GO:0000076">
    <property type="term" value="P:DNA replication checkpoint signaling"/>
    <property type="evidence" value="ECO:0000318"/>
    <property type="project" value="GO_Central"/>
</dbReference>
<dbReference type="InterPro" id="IPR045173">
    <property type="entry name" value="Cdt1"/>
</dbReference>
<dbReference type="SMART" id="SM01075">
    <property type="entry name" value="CDT1"/>
    <property type="match status" value="1"/>
</dbReference>
<dbReference type="GO" id="GO:0005634">
    <property type="term" value="C:nucleus"/>
    <property type="evidence" value="ECO:0000318"/>
    <property type="project" value="GO_Central"/>
</dbReference>
<gene>
    <name evidence="5" type="ORF">SELMODRAFT_439071</name>
</gene>
<dbReference type="InterPro" id="IPR014939">
    <property type="entry name" value="CDT1_Gemini-bd-like"/>
</dbReference>
<dbReference type="Proteomes" id="UP000001514">
    <property type="component" value="Unassembled WGS sequence"/>
</dbReference>
<evidence type="ECO:0000256" key="1">
    <source>
        <dbReference type="ARBA" id="ARBA00008356"/>
    </source>
</evidence>
<dbReference type="AlphaFoldDB" id="D8R282"/>
<organism evidence="6">
    <name type="scientific">Selaginella moellendorffii</name>
    <name type="common">Spikemoss</name>
    <dbReference type="NCBI Taxonomy" id="88036"/>
    <lineage>
        <taxon>Eukaryota</taxon>
        <taxon>Viridiplantae</taxon>
        <taxon>Streptophyta</taxon>
        <taxon>Embryophyta</taxon>
        <taxon>Tracheophyta</taxon>
        <taxon>Lycopodiopsida</taxon>
        <taxon>Selaginellales</taxon>
        <taxon>Selaginellaceae</taxon>
        <taxon>Selaginella</taxon>
    </lineage>
</organism>
<evidence type="ECO:0000313" key="5">
    <source>
        <dbReference type="EMBL" id="EFJ33680.1"/>
    </source>
</evidence>
<comment type="similarity">
    <text evidence="1">Belongs to the Cdt1 family.</text>
</comment>
<accession>D8R282</accession>
<dbReference type="GO" id="GO:0030174">
    <property type="term" value="P:regulation of DNA-templated DNA replication initiation"/>
    <property type="evidence" value="ECO:0000318"/>
    <property type="project" value="GO_Central"/>
</dbReference>
<dbReference type="InterPro" id="IPR038090">
    <property type="entry name" value="Cdt1_C_WH_dom_sf"/>
</dbReference>
<evidence type="ECO:0000256" key="3">
    <source>
        <dbReference type="SAM" id="MobiDB-lite"/>
    </source>
</evidence>
<dbReference type="HOGENOM" id="CLU_019037_1_0_1"/>
<sequence>MEQRVRRNLLGGSSMVLGKELGSPEKKLKKSATASKRALEEFFEALESTVALLKIRKQSCTFAAVSAPVEALTKRRFLRSHLAKIKYLFPEAVECDSFTWKDPDTSSLKTDIRIKLLPFSPEQPASVSKSVSGMARKWSAETVARRREFQKRIAAFEKDDEVPEAQLVEEVTKIKVPDLDTGAAPIPNVLAGKVVIKSGYEDIVERRLRSDDAITTSHFSPSFRRHFSARQRNVESSELQQASPEPETPQTCKVAPRATTGAFTGPDSTSRLYASADALPKIDHDAPTPPRRQSVVKSLQFGSAEKKKILESIPNDLLHSVHEKEQKELEEKSIDKRRQQMLSGLPHFLNMTRLIFQSLGRSTMLHKDLVEQIESSATEITDKNEIEERLQLLLELAPEWISSRASLVGGTLYRVQKTAEFSTIRKRMLDTA</sequence>
<dbReference type="PANTHER" id="PTHR28637:SF1">
    <property type="entry name" value="DNA REPLICATION FACTOR CDT1"/>
    <property type="match status" value="1"/>
</dbReference>
<dbReference type="eggNOG" id="KOG4762">
    <property type="taxonomic scope" value="Eukaryota"/>
</dbReference>
<dbReference type="GO" id="GO:0071163">
    <property type="term" value="P:DNA replication preinitiation complex assembly"/>
    <property type="evidence" value="ECO:0000318"/>
    <property type="project" value="GO_Central"/>
</dbReference>
<dbReference type="InterPro" id="IPR032054">
    <property type="entry name" value="Cdt1_C"/>
</dbReference>
<dbReference type="OrthoDB" id="341730at2759"/>
<dbReference type="InParanoid" id="D8R282"/>
<dbReference type="GO" id="GO:0003677">
    <property type="term" value="F:DNA binding"/>
    <property type="evidence" value="ECO:0000318"/>
    <property type="project" value="GO_Central"/>
</dbReference>
<dbReference type="Gene3D" id="1.10.10.1420">
    <property type="entry name" value="DNA replication factor Cdt1, C-terminal WH domain"/>
    <property type="match status" value="1"/>
</dbReference>
<dbReference type="GO" id="GO:0000278">
    <property type="term" value="P:mitotic cell cycle"/>
    <property type="evidence" value="ECO:0000318"/>
    <property type="project" value="GO_Central"/>
</dbReference>
<dbReference type="Pfam" id="PF16679">
    <property type="entry name" value="CDT1_C"/>
    <property type="match status" value="1"/>
</dbReference>
<dbReference type="Pfam" id="PF08839">
    <property type="entry name" value="CDT1"/>
    <property type="match status" value="1"/>
</dbReference>
<protein>
    <recommendedName>
        <fullName evidence="4">CDT1 Geminin-binding domain-containing protein</fullName>
    </recommendedName>
</protein>
<feature type="domain" description="CDT1 Geminin-binding" evidence="4">
    <location>
        <begin position="37"/>
        <end position="169"/>
    </location>
</feature>
<evidence type="ECO:0000313" key="6">
    <source>
        <dbReference type="Proteomes" id="UP000001514"/>
    </source>
</evidence>
<reference evidence="5 6" key="1">
    <citation type="journal article" date="2011" name="Science">
        <title>The Selaginella genome identifies genetic changes associated with the evolution of vascular plants.</title>
        <authorList>
            <person name="Banks J.A."/>
            <person name="Nishiyama T."/>
            <person name="Hasebe M."/>
            <person name="Bowman J.L."/>
            <person name="Gribskov M."/>
            <person name="dePamphilis C."/>
            <person name="Albert V.A."/>
            <person name="Aono N."/>
            <person name="Aoyama T."/>
            <person name="Ambrose B.A."/>
            <person name="Ashton N.W."/>
            <person name="Axtell M.J."/>
            <person name="Barker E."/>
            <person name="Barker M.S."/>
            <person name="Bennetzen J.L."/>
            <person name="Bonawitz N.D."/>
            <person name="Chapple C."/>
            <person name="Cheng C."/>
            <person name="Correa L.G."/>
            <person name="Dacre M."/>
            <person name="DeBarry J."/>
            <person name="Dreyer I."/>
            <person name="Elias M."/>
            <person name="Engstrom E.M."/>
            <person name="Estelle M."/>
            <person name="Feng L."/>
            <person name="Finet C."/>
            <person name="Floyd S.K."/>
            <person name="Frommer W.B."/>
            <person name="Fujita T."/>
            <person name="Gramzow L."/>
            <person name="Gutensohn M."/>
            <person name="Harholt J."/>
            <person name="Hattori M."/>
            <person name="Heyl A."/>
            <person name="Hirai T."/>
            <person name="Hiwatashi Y."/>
            <person name="Ishikawa M."/>
            <person name="Iwata M."/>
            <person name="Karol K.G."/>
            <person name="Koehler B."/>
            <person name="Kolukisaoglu U."/>
            <person name="Kubo M."/>
            <person name="Kurata T."/>
            <person name="Lalonde S."/>
            <person name="Li K."/>
            <person name="Li Y."/>
            <person name="Litt A."/>
            <person name="Lyons E."/>
            <person name="Manning G."/>
            <person name="Maruyama T."/>
            <person name="Michael T.P."/>
            <person name="Mikami K."/>
            <person name="Miyazaki S."/>
            <person name="Morinaga S."/>
            <person name="Murata T."/>
            <person name="Mueller-Roeber B."/>
            <person name="Nelson D.R."/>
            <person name="Obara M."/>
            <person name="Oguri Y."/>
            <person name="Olmstead R.G."/>
            <person name="Onodera N."/>
            <person name="Petersen B.L."/>
            <person name="Pils B."/>
            <person name="Prigge M."/>
            <person name="Rensing S.A."/>
            <person name="Riano-Pachon D.M."/>
            <person name="Roberts A.W."/>
            <person name="Sato Y."/>
            <person name="Scheller H.V."/>
            <person name="Schulz B."/>
            <person name="Schulz C."/>
            <person name="Shakirov E.V."/>
            <person name="Shibagaki N."/>
            <person name="Shinohara N."/>
            <person name="Shippen D.E."/>
            <person name="Soerensen I."/>
            <person name="Sotooka R."/>
            <person name="Sugimoto N."/>
            <person name="Sugita M."/>
            <person name="Sumikawa N."/>
            <person name="Tanurdzic M."/>
            <person name="Theissen G."/>
            <person name="Ulvskov P."/>
            <person name="Wakazuki S."/>
            <person name="Weng J.K."/>
            <person name="Willats W.W."/>
            <person name="Wipf D."/>
            <person name="Wolf P.G."/>
            <person name="Yang L."/>
            <person name="Zimmer A.D."/>
            <person name="Zhu Q."/>
            <person name="Mitros T."/>
            <person name="Hellsten U."/>
            <person name="Loque D."/>
            <person name="Otillar R."/>
            <person name="Salamov A."/>
            <person name="Schmutz J."/>
            <person name="Shapiro H."/>
            <person name="Lindquist E."/>
            <person name="Lucas S."/>
            <person name="Rokhsar D."/>
            <person name="Grigoriev I.V."/>
        </authorList>
    </citation>
    <scope>NUCLEOTIDE SEQUENCE [LARGE SCALE GENOMIC DNA]</scope>
</reference>
<dbReference type="KEGG" id="smo:SELMODRAFT_439071"/>
<dbReference type="Gramene" id="EFJ33680">
    <property type="protein sequence ID" value="EFJ33680"/>
    <property type="gene ID" value="SELMODRAFT_439071"/>
</dbReference>
<dbReference type="FunCoup" id="D8R282">
    <property type="interactions" value="424"/>
</dbReference>
<dbReference type="SUPFAM" id="SSF46785">
    <property type="entry name" value="Winged helix' DNA-binding domain"/>
    <property type="match status" value="1"/>
</dbReference>